<dbReference type="NCBIfam" id="TIGR01637">
    <property type="entry name" value="phage_arpU"/>
    <property type="match status" value="1"/>
</dbReference>
<organism evidence="1 2">
    <name type="scientific">Cytobacillus pseudoceanisediminis</name>
    <dbReference type="NCBI Taxonomy" id="3051614"/>
    <lineage>
        <taxon>Bacteria</taxon>
        <taxon>Bacillati</taxon>
        <taxon>Bacillota</taxon>
        <taxon>Bacilli</taxon>
        <taxon>Bacillales</taxon>
        <taxon>Bacillaceae</taxon>
        <taxon>Cytobacillus</taxon>
    </lineage>
</organism>
<evidence type="ECO:0000313" key="2">
    <source>
        <dbReference type="Proteomes" id="UP001472074"/>
    </source>
</evidence>
<gene>
    <name evidence="1" type="ORF">AADC60_24585</name>
</gene>
<protein>
    <submittedName>
        <fullName evidence="1">ArpU family phage packaging/lysis transcriptional regulator</fullName>
    </submittedName>
</protein>
<proteinExistence type="predicted"/>
<reference evidence="1 2" key="1">
    <citation type="submission" date="2024-04" db="EMBL/GenBank/DDBJ databases">
        <title>Screening of coral probiotics and analysis of their probiotic properties.</title>
        <authorList>
            <person name="Wang S."/>
        </authorList>
    </citation>
    <scope>NUCLEOTIDE SEQUENCE [LARGE SCALE GENOMIC DNA]</scope>
    <source>
        <strain evidence="1 2">GXU-Z9</strain>
    </source>
</reference>
<dbReference type="Proteomes" id="UP001472074">
    <property type="component" value="Chromosome"/>
</dbReference>
<dbReference type="EMBL" id="CP151651">
    <property type="protein sequence ID" value="WZP07193.1"/>
    <property type="molecule type" value="Genomic_DNA"/>
</dbReference>
<name>A0ABZ2ZHL1_9BACI</name>
<keyword evidence="2" id="KW-1185">Reference proteome</keyword>
<dbReference type="InterPro" id="IPR006524">
    <property type="entry name" value="ArpU-like"/>
</dbReference>
<dbReference type="RefSeq" id="WP_342025742.1">
    <property type="nucleotide sequence ID" value="NZ_CP151651.1"/>
</dbReference>
<sequence>MSAQLSFFPDIDEKEVRSIVVKELKKYKALKIQQQNKLELNEKGIQGNIFPKLLQNDLENELKVIQMERALNNSLDQLERQIIEMKYLSKEKQNDLSIYLDLGLQKKQYYEKKKTAIFMIATAIGII</sequence>
<accession>A0ABZ2ZHL1</accession>
<evidence type="ECO:0000313" key="1">
    <source>
        <dbReference type="EMBL" id="WZP07193.1"/>
    </source>
</evidence>